<dbReference type="PANTHER" id="PTHR10183">
    <property type="entry name" value="CALPAIN"/>
    <property type="match status" value="1"/>
</dbReference>
<dbReference type="InterPro" id="IPR004827">
    <property type="entry name" value="bZIP"/>
</dbReference>
<dbReference type="InterPro" id="IPR036213">
    <property type="entry name" value="Calpain_III_sf"/>
</dbReference>
<dbReference type="GO" id="GO:0003690">
    <property type="term" value="F:double-stranded DNA binding"/>
    <property type="evidence" value="ECO:0007669"/>
    <property type="project" value="UniProtKB-ARBA"/>
</dbReference>
<dbReference type="PRINTS" id="PR00704">
    <property type="entry name" value="CALPAIN"/>
</dbReference>
<dbReference type="Proteomes" id="UP000438429">
    <property type="component" value="Unassembled WGS sequence"/>
</dbReference>
<feature type="compositionally biased region" description="Low complexity" evidence="9">
    <location>
        <begin position="747"/>
        <end position="761"/>
    </location>
</feature>
<accession>A0A6A4SDS2</accession>
<evidence type="ECO:0000313" key="12">
    <source>
        <dbReference type="EMBL" id="KAF0030398.1"/>
    </source>
</evidence>
<dbReference type="GO" id="GO:0006508">
    <property type="term" value="P:proteolysis"/>
    <property type="evidence" value="ECO:0007669"/>
    <property type="project" value="UniProtKB-KW"/>
</dbReference>
<evidence type="ECO:0000256" key="4">
    <source>
        <dbReference type="ARBA" id="ARBA00022807"/>
    </source>
</evidence>
<dbReference type="SUPFAM" id="SSF57959">
    <property type="entry name" value="Leucine zipper domain"/>
    <property type="match status" value="1"/>
</dbReference>
<protein>
    <recommendedName>
        <fullName evidence="14">Calpain catalytic domain-containing protein</fullName>
    </recommendedName>
</protein>
<feature type="region of interest" description="Disordered" evidence="9">
    <location>
        <begin position="745"/>
        <end position="784"/>
    </location>
</feature>
<feature type="domain" description="BZIP" evidence="11">
    <location>
        <begin position="907"/>
        <end position="970"/>
    </location>
</feature>
<dbReference type="Pfam" id="PF00170">
    <property type="entry name" value="bZIP_1"/>
    <property type="match status" value="1"/>
</dbReference>
<dbReference type="CDD" id="cd00044">
    <property type="entry name" value="CysPc"/>
    <property type="match status" value="1"/>
</dbReference>
<evidence type="ECO:0000256" key="2">
    <source>
        <dbReference type="ARBA" id="ARBA00022670"/>
    </source>
</evidence>
<feature type="compositionally biased region" description="Low complexity" evidence="9">
    <location>
        <begin position="835"/>
        <end position="851"/>
    </location>
</feature>
<dbReference type="SUPFAM" id="SSF54001">
    <property type="entry name" value="Cysteine proteinases"/>
    <property type="match status" value="1"/>
</dbReference>
<dbReference type="SUPFAM" id="SSF49758">
    <property type="entry name" value="Calpain large subunit, middle domain (domain III)"/>
    <property type="match status" value="1"/>
</dbReference>
<feature type="compositionally biased region" description="Polar residues" evidence="9">
    <location>
        <begin position="762"/>
        <end position="782"/>
    </location>
</feature>
<dbReference type="FunFam" id="1.20.5.170:FF:000006">
    <property type="entry name" value="fos-related antigen 2 isoform X1"/>
    <property type="match status" value="1"/>
</dbReference>
<feature type="domain" description="Calpain catalytic" evidence="10">
    <location>
        <begin position="37"/>
        <end position="329"/>
    </location>
</feature>
<evidence type="ECO:0000256" key="8">
    <source>
        <dbReference type="PROSITE-ProRule" id="PRU00239"/>
    </source>
</evidence>
<evidence type="ECO:0000256" key="5">
    <source>
        <dbReference type="ARBA" id="ARBA00058242"/>
    </source>
</evidence>
<keyword evidence="4 8" id="KW-0788">Thiol protease</keyword>
<dbReference type="Gene3D" id="2.60.120.380">
    <property type="match status" value="1"/>
</dbReference>
<feature type="active site" evidence="7 8">
    <location>
        <position position="246"/>
    </location>
</feature>
<comment type="function">
    <text evidence="5">Nuclear phosphoprotein which forms a tight but non-covalently linked complex with the JUN/AP-1 transcription factor. FOS has a critical function in regulating the development of cells destined to form and maintain the skeleton. It is thought to have an important role in signal transduction, cell proliferation and differentiation.</text>
</comment>
<feature type="compositionally biased region" description="Low complexity" evidence="9">
    <location>
        <begin position="1119"/>
        <end position="1136"/>
    </location>
</feature>
<dbReference type="Gene3D" id="3.90.70.10">
    <property type="entry name" value="Cysteine proteinases"/>
    <property type="match status" value="1"/>
</dbReference>
<evidence type="ECO:0000313" key="13">
    <source>
        <dbReference type="Proteomes" id="UP000438429"/>
    </source>
</evidence>
<dbReference type="GO" id="GO:0043066">
    <property type="term" value="P:negative regulation of apoptotic process"/>
    <property type="evidence" value="ECO:0007669"/>
    <property type="project" value="TreeGrafter"/>
</dbReference>
<dbReference type="FunFam" id="2.60.120.380:FF:000011">
    <property type="entry name" value="Calpain 12"/>
    <property type="match status" value="1"/>
</dbReference>
<keyword evidence="3 8" id="KW-0378">Hydrolase</keyword>
<evidence type="ECO:0008006" key="14">
    <source>
        <dbReference type="Google" id="ProtNLM"/>
    </source>
</evidence>
<dbReference type="InterPro" id="IPR022683">
    <property type="entry name" value="Calpain_III"/>
</dbReference>
<dbReference type="SMART" id="SM00720">
    <property type="entry name" value="calpain_III"/>
    <property type="match status" value="1"/>
</dbReference>
<dbReference type="InterPro" id="IPR046347">
    <property type="entry name" value="bZIP_sf"/>
</dbReference>
<dbReference type="Pfam" id="PF00648">
    <property type="entry name" value="Peptidase_C2"/>
    <property type="match status" value="1"/>
</dbReference>
<dbReference type="Gene3D" id="1.20.5.170">
    <property type="match status" value="1"/>
</dbReference>
<dbReference type="InterPro" id="IPR001300">
    <property type="entry name" value="Peptidase_C2_calpain_cat"/>
</dbReference>
<sequence length="1136" mass="125755">MATDEVRAPLGSVENPIKCKDQDYETLLQECLKAGVLFSDPSFPAEQRSIGLPEQDADPKKAIKWQRPKEISERAVFVEGTTGTTDICQGQLGNCWLLAALSCLTMHPKLFVKVVPPDQSLSEPYAGIFHFTFWQYGEWVEVVVDDRLPVREGRLLFSYSHTRNEFWSALVEKAYANLKGGNISEGMEDFTGGIAYTMDVSSRTPRVLWRCLTGALSRGSLLSCFIQAYSYHDIGKVTGNGLIKGHAYAITDTDKVRKASDEILLLRLRNPWGFVEYRGPWSDKGKEWDALDKAEKERIDLKKREDGEFWISAEDFSSLFNIVELCSVSPDSLDEGRPPAPSSTPALQSTWTISEHEGSWVPGSSAGGSRRYNKTFWKNPQFQLILREQDLTEEEDEDEDDDDEDDEVEMTPEEKKRAEKQKQKAKQCTVLVELLQKNRRQRDKVHFLFVAFHVYKLEGMCLGRDFFMANTPVGRSGKYTTQRGVWRKMSLAPGNYIIVGSTYRPNKPGDFFVRIFSKTGNTLGTQDFTCSSGYLPVMATPVSPEDQSRVQKTFDEEAGPDDMLDAKELTKLLNSVLDKDYHLPLETCRQLIFGEDVSFCLTLQSPRSSVDIDYNVQYILYFWFTQILEKPHTLTLELLLLKRFFSVLYHLEISPNSASRLKDTAVSAANKQKPCCPVCAICSDHGERQETEGEDNELIQPTKVSNAYLILSVSVSDQHYRRSRESAHREGLAFSLGPCGEMYQGFPGDPDSGSRGSSSPSIESQCLSSVDSFGSPPTSSAPQECVSVGAGLSIAGSGLGASVGGEMPGSFVPTVTAITTSQDLQWMVQPTLVSSQASGQSGSTGTTTMTQPVSLVDPYDMPGPSYTTRSGYTPPSSDTPGPAPGPSRQSRTRSRRTRDESLTPEEEEKRRVRRERNKLAAAKCRNRRRELTDRLQSETDILEEEKAELEAEISELQKEKERLEFVLVAHQSNCKIPYQDQPPQGSGLLPPVQAQLPPQTLQPSVSIVGLAVKEDSFFLPPAYTSHPASTQSQPRVQQQQVQQQTQPGIMQEVEFPSSFYGLSEPAPGGPCLMASDSGGGGGGNHDDAAIGSYNTSYTSSFVFTYPEGACGVSANQRNSSSEQSSDSLNSPSLLAL</sequence>
<evidence type="ECO:0000256" key="1">
    <source>
        <dbReference type="ARBA" id="ARBA00007623"/>
    </source>
</evidence>
<feature type="region of interest" description="Disordered" evidence="9">
    <location>
        <begin position="1025"/>
        <end position="1046"/>
    </location>
</feature>
<dbReference type="PANTHER" id="PTHR10183:SF393">
    <property type="entry name" value="CALPAIN-LIKE ISOFORM X1"/>
    <property type="match status" value="1"/>
</dbReference>
<feature type="region of interest" description="Disordered" evidence="9">
    <location>
        <begin position="835"/>
        <end position="914"/>
    </location>
</feature>
<dbReference type="PROSITE" id="PS00036">
    <property type="entry name" value="BZIP_BASIC"/>
    <property type="match status" value="1"/>
</dbReference>
<feature type="compositionally biased region" description="Polar residues" evidence="9">
    <location>
        <begin position="865"/>
        <end position="879"/>
    </location>
</feature>
<dbReference type="SMART" id="SM00230">
    <property type="entry name" value="CysPc"/>
    <property type="match status" value="1"/>
</dbReference>
<feature type="compositionally biased region" description="Acidic residues" evidence="9">
    <location>
        <begin position="391"/>
        <end position="411"/>
    </location>
</feature>
<dbReference type="InterPro" id="IPR022684">
    <property type="entry name" value="Calpain_cysteine_protease"/>
</dbReference>
<dbReference type="CDD" id="cd00214">
    <property type="entry name" value="Calpain_III"/>
    <property type="match status" value="1"/>
</dbReference>
<dbReference type="InterPro" id="IPR000169">
    <property type="entry name" value="Pept_cys_AS"/>
</dbReference>
<feature type="region of interest" description="Disordered" evidence="9">
    <location>
        <begin position="388"/>
        <end position="422"/>
    </location>
</feature>
<organism evidence="12 13">
    <name type="scientific">Scophthalmus maximus</name>
    <name type="common">Turbot</name>
    <name type="synonym">Psetta maxima</name>
    <dbReference type="NCBI Taxonomy" id="52904"/>
    <lineage>
        <taxon>Eukaryota</taxon>
        <taxon>Metazoa</taxon>
        <taxon>Chordata</taxon>
        <taxon>Craniata</taxon>
        <taxon>Vertebrata</taxon>
        <taxon>Euteleostomi</taxon>
        <taxon>Actinopterygii</taxon>
        <taxon>Neopterygii</taxon>
        <taxon>Teleostei</taxon>
        <taxon>Neoteleostei</taxon>
        <taxon>Acanthomorphata</taxon>
        <taxon>Carangaria</taxon>
        <taxon>Pleuronectiformes</taxon>
        <taxon>Pleuronectoidei</taxon>
        <taxon>Scophthalmidae</taxon>
        <taxon>Scophthalmus</taxon>
    </lineage>
</organism>
<reference evidence="12 13" key="1">
    <citation type="submission" date="2019-06" db="EMBL/GenBank/DDBJ databases">
        <title>Draft genomes of female and male turbot (Scophthalmus maximus).</title>
        <authorList>
            <person name="Xu H."/>
            <person name="Xu X.-W."/>
            <person name="Shao C."/>
            <person name="Chen S."/>
        </authorList>
    </citation>
    <scope>NUCLEOTIDE SEQUENCE [LARGE SCALE GENOMIC DNA]</scope>
    <source>
        <strain evidence="12">Ysfricsl-2016a</strain>
        <tissue evidence="12">Blood</tissue>
    </source>
</reference>
<evidence type="ECO:0000256" key="7">
    <source>
        <dbReference type="PIRSR" id="PIRSR622684-1"/>
    </source>
</evidence>
<name>A0A6A4SDS2_SCOMX</name>
<dbReference type="PROSITE" id="PS50203">
    <property type="entry name" value="CALPAIN_CAT"/>
    <property type="match status" value="1"/>
</dbReference>
<dbReference type="InterPro" id="IPR033883">
    <property type="entry name" value="C2_III"/>
</dbReference>
<dbReference type="GO" id="GO:0005737">
    <property type="term" value="C:cytoplasm"/>
    <property type="evidence" value="ECO:0007669"/>
    <property type="project" value="TreeGrafter"/>
</dbReference>
<dbReference type="GO" id="GO:0003700">
    <property type="term" value="F:DNA-binding transcription factor activity"/>
    <property type="evidence" value="ECO:0007669"/>
    <property type="project" value="InterPro"/>
</dbReference>
<evidence type="ECO:0000256" key="6">
    <source>
        <dbReference type="ARBA" id="ARBA00061721"/>
    </source>
</evidence>
<keyword evidence="2 8" id="KW-0645">Protease</keyword>
<gene>
    <name evidence="12" type="ORF">F2P81_017129</name>
</gene>
<comment type="similarity">
    <text evidence="1">Belongs to the peptidase C2 family.</text>
</comment>
<dbReference type="SMART" id="SM00338">
    <property type="entry name" value="BRLZ"/>
    <property type="match status" value="1"/>
</dbReference>
<dbReference type="InterPro" id="IPR022682">
    <property type="entry name" value="Calpain_domain_III"/>
</dbReference>
<proteinExistence type="inferred from homology"/>
<dbReference type="InterPro" id="IPR038765">
    <property type="entry name" value="Papain-like_cys_pep_sf"/>
</dbReference>
<feature type="compositionally biased region" description="Basic and acidic residues" evidence="9">
    <location>
        <begin position="412"/>
        <end position="422"/>
    </location>
</feature>
<dbReference type="GO" id="GO:0004198">
    <property type="term" value="F:calcium-dependent cysteine-type endopeptidase activity"/>
    <property type="evidence" value="ECO:0007669"/>
    <property type="project" value="InterPro"/>
</dbReference>
<comment type="subunit">
    <text evidence="6">Heterodimer.</text>
</comment>
<evidence type="ECO:0000256" key="9">
    <source>
        <dbReference type="SAM" id="MobiDB-lite"/>
    </source>
</evidence>
<feature type="region of interest" description="Disordered" evidence="9">
    <location>
        <begin position="1112"/>
        <end position="1136"/>
    </location>
</feature>
<dbReference type="EMBL" id="VEVO01000015">
    <property type="protein sequence ID" value="KAF0030398.1"/>
    <property type="molecule type" value="Genomic_DNA"/>
</dbReference>
<dbReference type="AlphaFoldDB" id="A0A6A4SDS2"/>
<dbReference type="PROSITE" id="PS50217">
    <property type="entry name" value="BZIP"/>
    <property type="match status" value="1"/>
</dbReference>
<evidence type="ECO:0000259" key="11">
    <source>
        <dbReference type="PROSITE" id="PS50217"/>
    </source>
</evidence>
<dbReference type="FunFam" id="3.90.70.10:FF:000001">
    <property type="entry name" value="Calpain-1 catalytic subunit"/>
    <property type="match status" value="1"/>
</dbReference>
<feature type="compositionally biased region" description="Low complexity" evidence="9">
    <location>
        <begin position="1029"/>
        <end position="1046"/>
    </location>
</feature>
<comment type="caution">
    <text evidence="12">The sequence shown here is derived from an EMBL/GenBank/DDBJ whole genome shotgun (WGS) entry which is preliminary data.</text>
</comment>
<feature type="active site" evidence="7 8">
    <location>
        <position position="95"/>
    </location>
</feature>
<dbReference type="Pfam" id="PF01067">
    <property type="entry name" value="Calpain_III"/>
    <property type="match status" value="1"/>
</dbReference>
<evidence type="ECO:0000259" key="10">
    <source>
        <dbReference type="PROSITE" id="PS50203"/>
    </source>
</evidence>
<feature type="active site" evidence="7 8">
    <location>
        <position position="270"/>
    </location>
</feature>
<dbReference type="CDD" id="cd14721">
    <property type="entry name" value="bZIP_Fos"/>
    <property type="match status" value="1"/>
</dbReference>
<evidence type="ECO:0000256" key="3">
    <source>
        <dbReference type="ARBA" id="ARBA00022801"/>
    </source>
</evidence>
<dbReference type="PROSITE" id="PS00139">
    <property type="entry name" value="THIOL_PROTEASE_CYS"/>
    <property type="match status" value="1"/>
</dbReference>